<keyword evidence="6 8" id="KW-1133">Transmembrane helix</keyword>
<dbReference type="EMBL" id="LITT01000002">
    <property type="protein sequence ID" value="OAA92156.1"/>
    <property type="molecule type" value="Genomic_DNA"/>
</dbReference>
<dbReference type="Pfam" id="PF02652">
    <property type="entry name" value="Lactate_perm"/>
    <property type="match status" value="1"/>
</dbReference>
<evidence type="ECO:0000256" key="8">
    <source>
        <dbReference type="RuleBase" id="RU365092"/>
    </source>
</evidence>
<comment type="similarity">
    <text evidence="2 8">Belongs to the lactate permease family.</text>
</comment>
<feature type="transmembrane region" description="Helical" evidence="8">
    <location>
        <begin position="367"/>
        <end position="385"/>
    </location>
</feature>
<keyword evidence="3 8" id="KW-0813">Transport</keyword>
<evidence type="ECO:0000256" key="1">
    <source>
        <dbReference type="ARBA" id="ARBA00004651"/>
    </source>
</evidence>
<evidence type="ECO:0000313" key="9">
    <source>
        <dbReference type="EMBL" id="OAA92156.1"/>
    </source>
</evidence>
<evidence type="ECO:0000256" key="2">
    <source>
        <dbReference type="ARBA" id="ARBA00010100"/>
    </source>
</evidence>
<feature type="transmembrane region" description="Helical" evidence="8">
    <location>
        <begin position="105"/>
        <end position="124"/>
    </location>
</feature>
<feature type="transmembrane region" description="Helical" evidence="8">
    <location>
        <begin position="182"/>
        <end position="202"/>
    </location>
</feature>
<keyword evidence="7 8" id="KW-0472">Membrane</keyword>
<feature type="transmembrane region" description="Helical" evidence="8">
    <location>
        <begin position="241"/>
        <end position="260"/>
    </location>
</feature>
<gene>
    <name evidence="9" type="primary">glcA</name>
    <name evidence="9" type="ORF">WY13_00245</name>
</gene>
<reference evidence="9 10" key="1">
    <citation type="journal article" date="2015" name="Biotechnol. Bioeng.">
        <title>Genome sequence and phenotypic characterization of Caulobacter segnis.</title>
        <authorList>
            <person name="Patel S."/>
            <person name="Fletcher B."/>
            <person name="Scott D.C."/>
            <person name="Ely B."/>
        </authorList>
    </citation>
    <scope>NUCLEOTIDE SEQUENCE [LARGE SCALE GENOMIC DNA]</scope>
    <source>
        <strain evidence="9 10">ERI-2</strain>
    </source>
</reference>
<feature type="transmembrane region" description="Helical" evidence="8">
    <location>
        <begin position="6"/>
        <end position="24"/>
    </location>
</feature>
<dbReference type="RefSeq" id="WP_063553892.1">
    <property type="nucleotide sequence ID" value="NZ_LITT01000002.1"/>
</dbReference>
<comment type="caution">
    <text evidence="9">The sequence shown here is derived from an EMBL/GenBank/DDBJ whole genome shotgun (WGS) entry which is preliminary data.</text>
</comment>
<feature type="transmembrane region" description="Helical" evidence="8">
    <location>
        <begin position="280"/>
        <end position="300"/>
    </location>
</feature>
<comment type="subcellular location">
    <subcellularLocation>
        <location evidence="1 8">Cell membrane</location>
        <topology evidence="1 8">Multi-pass membrane protein</topology>
    </subcellularLocation>
</comment>
<dbReference type="PANTHER" id="PTHR30003:SF0">
    <property type="entry name" value="GLYCOLATE PERMEASE GLCA-RELATED"/>
    <property type="match status" value="1"/>
</dbReference>
<evidence type="ECO:0000256" key="4">
    <source>
        <dbReference type="ARBA" id="ARBA00022475"/>
    </source>
</evidence>
<feature type="transmembrane region" description="Helical" evidence="8">
    <location>
        <begin position="36"/>
        <end position="59"/>
    </location>
</feature>
<sequence>MNNYLLFLIALIPIVWLMVSLGALKIPGQKTCPFTLVITMILAIIIWKMPVFNAITAALEGIALAVWPIMIVIIAAVFTYNITVYTKSMDVIKKMMTGITTDKRILVLILAWAFGGFMEAIAGFGTAVAIPASILAGLGFDPVFAAIICLIANTTPTAFGAIGIPVTTLAKVANISVTQLSYAVGLQLVILIVIVPVVLVMLTGKSVKAIKGFWGISLASGISFAVPQLLAAKYLGAELPAILGSVCCMIVTIAVAKIFYKDTADKQAEKVPAKEGILAWMPFILVFLFVILSSALFPPINKALSSVKTSVLIYSGKGGSPYTFNWLSNPGTLIIIATFIGGLIQGAKLREIIGVLGSTFKQMYKSAITIIAIVALAKIMGYSGMIKSISLVLVAATGKFYPLIAPIIGALGTFVTGSDTSANVLFGGLQVEVAKSLGLNPYWLAAANTGGATAGKMISPQSIAVATAATGLAGQEGKILNSTLKFCIVYVIILGIIAYFAGPIFGFN</sequence>
<evidence type="ECO:0000256" key="6">
    <source>
        <dbReference type="ARBA" id="ARBA00022989"/>
    </source>
</evidence>
<accession>A0A162LDN6</accession>
<name>A0A162LDN6_9CLOT</name>
<dbReference type="GO" id="GO:0015129">
    <property type="term" value="F:lactate transmembrane transporter activity"/>
    <property type="evidence" value="ECO:0007669"/>
    <property type="project" value="UniProtKB-UniRule"/>
</dbReference>
<comment type="function">
    <text evidence="8">Uptake of L-lactate across the membrane. Can also transport D-lactate and glycolate.</text>
</comment>
<feature type="transmembrane region" description="Helical" evidence="8">
    <location>
        <begin position="487"/>
        <end position="507"/>
    </location>
</feature>
<keyword evidence="4 8" id="KW-1003">Cell membrane</keyword>
<dbReference type="AlphaFoldDB" id="A0A162LDN6"/>
<dbReference type="OrthoDB" id="9761056at2"/>
<feature type="transmembrane region" description="Helical" evidence="8">
    <location>
        <begin position="326"/>
        <end position="346"/>
    </location>
</feature>
<proteinExistence type="inferred from homology"/>
<feature type="transmembrane region" description="Helical" evidence="8">
    <location>
        <begin position="65"/>
        <end position="84"/>
    </location>
</feature>
<dbReference type="InterPro" id="IPR003804">
    <property type="entry name" value="Lactate_perm"/>
</dbReference>
<evidence type="ECO:0000256" key="3">
    <source>
        <dbReference type="ARBA" id="ARBA00022448"/>
    </source>
</evidence>
<dbReference type="NCBIfam" id="TIGR00795">
    <property type="entry name" value="lctP"/>
    <property type="match status" value="1"/>
</dbReference>
<evidence type="ECO:0000256" key="5">
    <source>
        <dbReference type="ARBA" id="ARBA00022692"/>
    </source>
</evidence>
<protein>
    <recommendedName>
        <fullName evidence="8">L-lactate permease</fullName>
    </recommendedName>
</protein>
<organism evidence="9 10">
    <name type="scientific">Clostridium ljungdahlii</name>
    <dbReference type="NCBI Taxonomy" id="1538"/>
    <lineage>
        <taxon>Bacteria</taxon>
        <taxon>Bacillati</taxon>
        <taxon>Bacillota</taxon>
        <taxon>Clostridia</taxon>
        <taxon>Eubacteriales</taxon>
        <taxon>Clostridiaceae</taxon>
        <taxon>Clostridium</taxon>
    </lineage>
</organism>
<dbReference type="GO" id="GO:0005886">
    <property type="term" value="C:plasma membrane"/>
    <property type="evidence" value="ECO:0007669"/>
    <property type="project" value="UniProtKB-SubCell"/>
</dbReference>
<dbReference type="PANTHER" id="PTHR30003">
    <property type="entry name" value="L-LACTATE PERMEASE"/>
    <property type="match status" value="1"/>
</dbReference>
<feature type="transmembrane region" description="Helical" evidence="8">
    <location>
        <begin position="391"/>
        <end position="415"/>
    </location>
</feature>
<dbReference type="Proteomes" id="UP000077407">
    <property type="component" value="Unassembled WGS sequence"/>
</dbReference>
<evidence type="ECO:0000313" key="10">
    <source>
        <dbReference type="Proteomes" id="UP000077407"/>
    </source>
</evidence>
<dbReference type="PATRIC" id="fig|1538.10.peg.729"/>
<dbReference type="GO" id="GO:0015295">
    <property type="term" value="F:solute:proton symporter activity"/>
    <property type="evidence" value="ECO:0007669"/>
    <property type="project" value="TreeGrafter"/>
</dbReference>
<evidence type="ECO:0000256" key="7">
    <source>
        <dbReference type="ARBA" id="ARBA00023136"/>
    </source>
</evidence>
<keyword evidence="5 8" id="KW-0812">Transmembrane</keyword>